<organism evidence="2 3">
    <name type="scientific">Xiashengella succiniciproducens</name>
    <dbReference type="NCBI Taxonomy" id="2949635"/>
    <lineage>
        <taxon>Bacteria</taxon>
        <taxon>Pseudomonadati</taxon>
        <taxon>Bacteroidota</taxon>
        <taxon>Bacteroidia</taxon>
        <taxon>Marinilabiliales</taxon>
        <taxon>Marinilabiliaceae</taxon>
        <taxon>Xiashengella</taxon>
    </lineage>
</organism>
<dbReference type="EMBL" id="CP098400">
    <property type="protein sequence ID" value="URW78714.1"/>
    <property type="molecule type" value="Genomic_DNA"/>
</dbReference>
<dbReference type="AlphaFoldDB" id="A0A9J6ZLH5"/>
<accession>A0A9J6ZLH5</accession>
<feature type="domain" description="Glycosyltransferase 2-like" evidence="1">
    <location>
        <begin position="4"/>
        <end position="128"/>
    </location>
</feature>
<evidence type="ECO:0000259" key="1">
    <source>
        <dbReference type="Pfam" id="PF00535"/>
    </source>
</evidence>
<evidence type="ECO:0000313" key="3">
    <source>
        <dbReference type="Proteomes" id="UP001056426"/>
    </source>
</evidence>
<gene>
    <name evidence="2" type="ORF">M9189_07540</name>
</gene>
<dbReference type="Gene3D" id="3.90.550.10">
    <property type="entry name" value="Spore Coat Polysaccharide Biosynthesis Protein SpsA, Chain A"/>
    <property type="match status" value="1"/>
</dbReference>
<protein>
    <submittedName>
        <fullName evidence="2">Glycosyltransferase</fullName>
    </submittedName>
</protein>
<proteinExistence type="predicted"/>
<dbReference type="PANTHER" id="PTHR43685:SF2">
    <property type="entry name" value="GLYCOSYLTRANSFERASE 2-LIKE DOMAIN-CONTAINING PROTEIN"/>
    <property type="match status" value="1"/>
</dbReference>
<dbReference type="Pfam" id="PF00535">
    <property type="entry name" value="Glycos_transf_2"/>
    <property type="match status" value="1"/>
</dbReference>
<reference evidence="2" key="2">
    <citation type="submission" date="2022-06" db="EMBL/GenBank/DDBJ databases">
        <title>Xiashengella guii gen. nov. sp. nov., a bacterium isolated form anaerobic digestion tank.</title>
        <authorList>
            <person name="Huang H."/>
        </authorList>
    </citation>
    <scope>NUCLEOTIDE SEQUENCE</scope>
    <source>
        <strain evidence="2">Ai-910</strain>
    </source>
</reference>
<name>A0A9J6ZLH5_9BACT</name>
<dbReference type="SUPFAM" id="SSF53448">
    <property type="entry name" value="Nucleotide-diphospho-sugar transferases"/>
    <property type="match status" value="1"/>
</dbReference>
<dbReference type="InterPro" id="IPR001173">
    <property type="entry name" value="Glyco_trans_2-like"/>
</dbReference>
<dbReference type="PANTHER" id="PTHR43685">
    <property type="entry name" value="GLYCOSYLTRANSFERASE"/>
    <property type="match status" value="1"/>
</dbReference>
<dbReference type="RefSeq" id="WP_250722075.1">
    <property type="nucleotide sequence ID" value="NZ_CP098400.1"/>
</dbReference>
<reference evidence="2" key="1">
    <citation type="submission" date="2022-05" db="EMBL/GenBank/DDBJ databases">
        <authorList>
            <person name="Sun X."/>
        </authorList>
    </citation>
    <scope>NUCLEOTIDE SEQUENCE</scope>
    <source>
        <strain evidence="2">Ai-910</strain>
    </source>
</reference>
<dbReference type="InterPro" id="IPR050834">
    <property type="entry name" value="Glycosyltransf_2"/>
</dbReference>
<dbReference type="CDD" id="cd06433">
    <property type="entry name" value="GT_2_WfgS_like"/>
    <property type="match status" value="1"/>
</dbReference>
<sequence length="248" mass="28055">MRISLITVSYNACEDLEQTIKSVTEQSWDNLEYIVVDGASNDGTLEMLKKYRSRVGKLKSEPDKGIYDALNKGLGMAEGDIVGLLHAGDRFANPDILNKVAKLFETENADVVYGDLQYVTSFEPLKIFRNWESGTFYPSMVRKGWMPPHPTVYFRRELLERVGLFDTSFKIAADYDWLLRVMTLDGVRMVYLPEVMIHMATGGASNKSLGNIIRKSREDYKALRKNHVGGLLTLIGKNLGKLGQFFAR</sequence>
<dbReference type="Proteomes" id="UP001056426">
    <property type="component" value="Chromosome"/>
</dbReference>
<keyword evidence="3" id="KW-1185">Reference proteome</keyword>
<evidence type="ECO:0000313" key="2">
    <source>
        <dbReference type="EMBL" id="URW78714.1"/>
    </source>
</evidence>
<dbReference type="KEGG" id="alkq:M9189_07540"/>
<dbReference type="InterPro" id="IPR029044">
    <property type="entry name" value="Nucleotide-diphossugar_trans"/>
</dbReference>